<gene>
    <name evidence="1" type="ORF">SVXNc_0813</name>
</gene>
<accession>A0ABY8CGG3</accession>
<dbReference type="Proteomes" id="UP001218034">
    <property type="component" value="Chromosome"/>
</dbReference>
<dbReference type="Pfam" id="PF13385">
    <property type="entry name" value="Laminin_G_3"/>
    <property type="match status" value="1"/>
</dbReference>
<evidence type="ECO:0000313" key="1">
    <source>
        <dbReference type="EMBL" id="WEL19820.1"/>
    </source>
</evidence>
<keyword evidence="2" id="KW-1185">Reference proteome</keyword>
<protein>
    <submittedName>
        <fullName evidence="1">LamG domain-containing protein</fullName>
    </submittedName>
</protein>
<proteinExistence type="predicted"/>
<sequence length="538" mass="58775">MAMKGFTHTLEAIISAILLISTVTLISSGLENAPDNNQLDTSVSPIISEKLAELEVTAIEEDFEPLVPAGYSIDAFIRKTDTETLRLGGTGFEGVSERAVSDSREEWSGNFSNTGFRASSTAISYENRSEDLAAYYRFDGSAGAIREYSGNSEDGLNDGAVRGEAGVFSTDSFEFSGGSATFEDTEALREAFSEAGFTMSFWIKPTADGGSWNTIVAWQAEDADGDLHGARTEMVSGNDDSIYTRFISETEECGYNGHGFWARNNNMGFVPGSWNLYTVTYDGETITEYSNGRIAAQGTPGCELGDLASNITIYSLPNSQKMDEFRVYDRTLTDSEVRELYFTGTDGSFNGSYSEQIDLDFGDIPDKIEVDANVPADTSAELFLAGNSFDLNSGSQNYSLSSVSGTDFNAEFRLSAQNSSPEVSPEISSFRFWVNDTATETKKLSKKGDSVRIHLFSEDSSFNASFNDKVIAENAGPGYYTVRSPETEGRLKYFGSQGVFEVVNQSIKGEPRLGENINSYSFPKYQDSPAEVRISAWR</sequence>
<dbReference type="EMBL" id="CP104395">
    <property type="protein sequence ID" value="WEL19820.1"/>
    <property type="molecule type" value="Genomic_DNA"/>
</dbReference>
<organism evidence="1 2">
    <name type="scientific">Candidatus Nanohalococcus occultus</name>
    <dbReference type="NCBI Taxonomy" id="2978047"/>
    <lineage>
        <taxon>Archaea</taxon>
        <taxon>Candidatus Nanohalarchaeota</taxon>
        <taxon>Candidatus Nanohalarchaeota incertae sedis</taxon>
        <taxon>Candidatus Nanohalococcus</taxon>
    </lineage>
</organism>
<dbReference type="SUPFAM" id="SSF49899">
    <property type="entry name" value="Concanavalin A-like lectins/glucanases"/>
    <property type="match status" value="1"/>
</dbReference>
<dbReference type="GeneID" id="90590250"/>
<dbReference type="Gene3D" id="2.60.120.200">
    <property type="match status" value="1"/>
</dbReference>
<name>A0ABY8CGG3_9ARCH</name>
<reference evidence="1 2" key="1">
    <citation type="submission" date="2022-09" db="EMBL/GenBank/DDBJ databases">
        <title>Xylan utilization by haloarchaea-nanohaloarchaea associations.</title>
        <authorList>
            <person name="Yakimov M."/>
        </authorList>
    </citation>
    <scope>NUCLEOTIDE SEQUENCE [LARGE SCALE GENOMIC DNA]</scope>
    <source>
        <strain evidence="1 2">SVXNc</strain>
    </source>
</reference>
<dbReference type="RefSeq" id="WP_347721652.1">
    <property type="nucleotide sequence ID" value="NZ_CP104395.1"/>
</dbReference>
<evidence type="ECO:0000313" key="2">
    <source>
        <dbReference type="Proteomes" id="UP001218034"/>
    </source>
</evidence>
<dbReference type="InterPro" id="IPR013320">
    <property type="entry name" value="ConA-like_dom_sf"/>
</dbReference>